<gene>
    <name evidence="2" type="ORF">HTAM1171_LOCUS10166</name>
</gene>
<feature type="compositionally biased region" description="Basic and acidic residues" evidence="1">
    <location>
        <begin position="285"/>
        <end position="304"/>
    </location>
</feature>
<feature type="compositionally biased region" description="Low complexity" evidence="1">
    <location>
        <begin position="181"/>
        <end position="190"/>
    </location>
</feature>
<feature type="compositionally biased region" description="Basic and acidic residues" evidence="1">
    <location>
        <begin position="208"/>
        <end position="228"/>
    </location>
</feature>
<evidence type="ECO:0000313" key="2">
    <source>
        <dbReference type="EMBL" id="CAD9511108.1"/>
    </source>
</evidence>
<name>A0A7S2I7H7_9STRA</name>
<feature type="compositionally biased region" description="Acidic residues" evidence="1">
    <location>
        <begin position="194"/>
        <end position="207"/>
    </location>
</feature>
<accession>A0A7S2I7H7</accession>
<protein>
    <submittedName>
        <fullName evidence="2">Uncharacterized protein</fullName>
    </submittedName>
</protein>
<dbReference type="AlphaFoldDB" id="A0A7S2I7H7"/>
<reference evidence="2" key="1">
    <citation type="submission" date="2021-01" db="EMBL/GenBank/DDBJ databases">
        <authorList>
            <person name="Corre E."/>
            <person name="Pelletier E."/>
            <person name="Niang G."/>
            <person name="Scheremetjew M."/>
            <person name="Finn R."/>
            <person name="Kale V."/>
            <person name="Holt S."/>
            <person name="Cochrane G."/>
            <person name="Meng A."/>
            <person name="Brown T."/>
            <person name="Cohen L."/>
        </authorList>
    </citation>
    <scope>NUCLEOTIDE SEQUENCE</scope>
    <source>
        <strain evidence="2">CCMP826</strain>
    </source>
</reference>
<feature type="compositionally biased region" description="Polar residues" evidence="1">
    <location>
        <begin position="26"/>
        <end position="59"/>
    </location>
</feature>
<sequence>MDNTTWKGCDAGVESTLNCLYSSFSSDGTNENSDQTQSDDIPKYTTTPMFRNTSSTTWDKGQEDQDEDIEQCTVVELARFNYESYYHLPRGSADLKDIENSSAGLFGWASCVLQNNEKASCKRERSGESNQSQASSQSKPMEVNERKKTCLSCAVQPRSDEEEARQLRSALLESLGVTVASAPSDSSEQSESIEKDEFEYDSDSSESSEEKDRDSENHEGIEQEKENTIHARGKCIALALDEDIEDDVDNQSAAYVDVSVSDDESKQASTSEAKEMPYNITPIGENKEAPSKDECTEHCEDSDGSKEEFVFVGVKPQISRSSWQWGTFVKSLKHSSSTKAIKNNQSSDDSSGEWSLV</sequence>
<feature type="region of interest" description="Disordered" evidence="1">
    <location>
        <begin position="121"/>
        <end position="146"/>
    </location>
</feature>
<feature type="region of interest" description="Disordered" evidence="1">
    <location>
        <begin position="26"/>
        <end position="67"/>
    </location>
</feature>
<organism evidence="2">
    <name type="scientific">Helicotheca tamesis</name>
    <dbReference type="NCBI Taxonomy" id="374047"/>
    <lineage>
        <taxon>Eukaryota</taxon>
        <taxon>Sar</taxon>
        <taxon>Stramenopiles</taxon>
        <taxon>Ochrophyta</taxon>
        <taxon>Bacillariophyta</taxon>
        <taxon>Mediophyceae</taxon>
        <taxon>Lithodesmiophycidae</taxon>
        <taxon>Lithodesmiales</taxon>
        <taxon>Lithodesmiaceae</taxon>
        <taxon>Helicotheca</taxon>
    </lineage>
</organism>
<evidence type="ECO:0000256" key="1">
    <source>
        <dbReference type="SAM" id="MobiDB-lite"/>
    </source>
</evidence>
<dbReference type="EMBL" id="HBGV01016564">
    <property type="protein sequence ID" value="CAD9511108.1"/>
    <property type="molecule type" value="Transcribed_RNA"/>
</dbReference>
<feature type="compositionally biased region" description="Polar residues" evidence="1">
    <location>
        <begin position="128"/>
        <end position="139"/>
    </location>
</feature>
<feature type="region of interest" description="Disordered" evidence="1">
    <location>
        <begin position="334"/>
        <end position="357"/>
    </location>
</feature>
<feature type="region of interest" description="Disordered" evidence="1">
    <location>
        <begin position="178"/>
        <end position="228"/>
    </location>
</feature>
<feature type="region of interest" description="Disordered" evidence="1">
    <location>
        <begin position="255"/>
        <end position="304"/>
    </location>
</feature>
<proteinExistence type="predicted"/>